<dbReference type="SUPFAM" id="SSF144064">
    <property type="entry name" value="Heme iron utilization protein-like"/>
    <property type="match status" value="1"/>
</dbReference>
<feature type="region of interest" description="Disordered" evidence="1">
    <location>
        <begin position="164"/>
        <end position="184"/>
    </location>
</feature>
<name>A0A410G8R3_9BURK</name>
<organism evidence="3 4">
    <name type="scientific">Pollutimonas thiosulfatoxidans</name>
    <dbReference type="NCBI Taxonomy" id="2028345"/>
    <lineage>
        <taxon>Bacteria</taxon>
        <taxon>Pseudomonadati</taxon>
        <taxon>Pseudomonadota</taxon>
        <taxon>Betaproteobacteria</taxon>
        <taxon>Burkholderiales</taxon>
        <taxon>Alcaligenaceae</taxon>
        <taxon>Pollutimonas</taxon>
    </lineage>
</organism>
<dbReference type="RefSeq" id="WP_128353771.1">
    <property type="nucleotide sequence ID" value="NZ_CP022987.1"/>
</dbReference>
<feature type="domain" description="Haemin-degrading HemS/ChuX" evidence="2">
    <location>
        <begin position="209"/>
        <end position="338"/>
    </location>
</feature>
<dbReference type="GO" id="GO:0006826">
    <property type="term" value="P:iron ion transport"/>
    <property type="evidence" value="ECO:0007669"/>
    <property type="project" value="InterPro"/>
</dbReference>
<protein>
    <submittedName>
        <fullName evidence="3">Hemin-degrading factor</fullName>
    </submittedName>
</protein>
<dbReference type="Proteomes" id="UP000283474">
    <property type="component" value="Chromosome"/>
</dbReference>
<reference evidence="3 4" key="1">
    <citation type="submission" date="2017-08" db="EMBL/GenBank/DDBJ databases">
        <authorList>
            <person name="Park S.-J."/>
            <person name="Kim H."/>
        </authorList>
    </citation>
    <scope>NUCLEOTIDE SEQUENCE [LARGE SCALE GENOMIC DNA]</scope>
    <source>
        <strain evidence="4">ye3</strain>
    </source>
</reference>
<evidence type="ECO:0000259" key="2">
    <source>
        <dbReference type="Pfam" id="PF05171"/>
    </source>
</evidence>
<dbReference type="CDD" id="cd16831">
    <property type="entry name" value="HemS-like_C"/>
    <property type="match status" value="1"/>
</dbReference>
<dbReference type="Pfam" id="PF05171">
    <property type="entry name" value="HemS"/>
    <property type="match status" value="2"/>
</dbReference>
<keyword evidence="4" id="KW-1185">Reference proteome</keyword>
<accession>A0A410G8R3</accession>
<evidence type="ECO:0000313" key="3">
    <source>
        <dbReference type="EMBL" id="QAA92718.1"/>
    </source>
</evidence>
<dbReference type="Gene3D" id="3.40.1570.10">
    <property type="entry name" value="HemS/ChuS/ChuX like domains"/>
    <property type="match status" value="2"/>
</dbReference>
<evidence type="ECO:0000256" key="1">
    <source>
        <dbReference type="SAM" id="MobiDB-lite"/>
    </source>
</evidence>
<proteinExistence type="predicted"/>
<dbReference type="OrthoDB" id="316630at2"/>
<evidence type="ECO:0000313" key="4">
    <source>
        <dbReference type="Proteomes" id="UP000283474"/>
    </source>
</evidence>
<sequence length="348" mass="38882">MTPAYEQQALALRERYKQLKEENPKSRIRNLAALIGVSEMELVAANCGEIQATLLKEPAQDIFKDLGSLGRVMALTRNEWCVHERHGKYEEIRAGKTMGIVLGPDIDLRMFFGNWKHTYAVNDGGRLSIQFFDTAGNAIHKVYMTDESDLAAYRGLLEKYAHPGPSWPQTSPTPAKEDLSSSQPTPALRTDWLAMKDTHDFFGLLNKHKLSRLSALRAAGPDLAQEVSNDLAEQVLQDVAERDIAFMCFVGNDGMIQIHSGPVKKLMRMGPWFNVLEPHFNLHLDTTAIASTWIVNKPSKDGWVTSLECFAQNGDMIVQFFGARKPGIPELASWRELLVGYCPLPLAA</sequence>
<dbReference type="InterPro" id="IPR053733">
    <property type="entry name" value="Heme_Transport_Util_sf"/>
</dbReference>
<dbReference type="KEGG" id="pus:CKA81_01800"/>
<gene>
    <name evidence="3" type="ORF">CKA81_01800</name>
</gene>
<feature type="domain" description="Haemin-degrading HemS/ChuX" evidence="2">
    <location>
        <begin position="36"/>
        <end position="160"/>
    </location>
</feature>
<dbReference type="InterPro" id="IPR007845">
    <property type="entry name" value="HemS/ChuX_dom"/>
</dbReference>
<dbReference type="CDD" id="cd16830">
    <property type="entry name" value="HemS-like_N"/>
    <property type="match status" value="1"/>
</dbReference>
<dbReference type="EMBL" id="CP022987">
    <property type="protein sequence ID" value="QAA92718.1"/>
    <property type="molecule type" value="Genomic_DNA"/>
</dbReference>
<dbReference type="AlphaFoldDB" id="A0A410G8R3"/>